<keyword evidence="1" id="KW-1133">Transmembrane helix</keyword>
<keyword evidence="1" id="KW-0812">Transmembrane</keyword>
<proteinExistence type="predicted"/>
<feature type="transmembrane region" description="Helical" evidence="1">
    <location>
        <begin position="257"/>
        <end position="277"/>
    </location>
</feature>
<feature type="transmembrane region" description="Helical" evidence="1">
    <location>
        <begin position="166"/>
        <end position="186"/>
    </location>
</feature>
<dbReference type="AlphaFoldDB" id="A0A8J7E0A2"/>
<dbReference type="InterPro" id="IPR003675">
    <property type="entry name" value="Rce1/LyrA-like_dom"/>
</dbReference>
<dbReference type="PANTHER" id="PTHR39430:SF1">
    <property type="entry name" value="PROTEASE"/>
    <property type="match status" value="1"/>
</dbReference>
<reference evidence="3" key="1">
    <citation type="submission" date="2020-10" db="EMBL/GenBank/DDBJ databases">
        <authorList>
            <person name="Castelo-Branco R."/>
            <person name="Eusebio N."/>
            <person name="Adriana R."/>
            <person name="Vieira A."/>
            <person name="Brugerolle De Fraissinette N."/>
            <person name="Rezende De Castro R."/>
            <person name="Schneider M.P."/>
            <person name="Vasconcelos V."/>
            <person name="Leao P.N."/>
        </authorList>
    </citation>
    <scope>NUCLEOTIDE SEQUENCE</scope>
    <source>
        <strain evidence="3">LEGE 07157</strain>
    </source>
</reference>
<keyword evidence="4" id="KW-1185">Reference proteome</keyword>
<dbReference type="GO" id="GO:0008237">
    <property type="term" value="F:metallopeptidase activity"/>
    <property type="evidence" value="ECO:0007669"/>
    <property type="project" value="UniProtKB-KW"/>
</dbReference>
<evidence type="ECO:0000313" key="3">
    <source>
        <dbReference type="EMBL" id="MBE9118927.1"/>
    </source>
</evidence>
<sequence length="280" mass="31079">MLNFPIHAFVEFFTRANAALKIIIFFVAWIVFWLPMAIPIAKKLQWHPPQPLTEAQKLPLLISLYLLSPLMIWGVTWIEGTSFARYGLEFNLPFWIATILGLGFSLVGLVVIFSIESSLGWVCWQGENFKTFRSLLLPILILALGIGLVEELIFRGFLFDTLAKDYSWGIAAIVSSIIFALLHFVWAQKETLPQLPGLILMGLVLLLARWVDGGRLGLAWGLHAGWIWGLICLDSSGLMVYTERGEPWLIGWGGKPLAGLMGILCLGGTGFILGLLAKGI</sequence>
<protein>
    <submittedName>
        <fullName evidence="3">CPBP family intramembrane metalloprotease</fullName>
    </submittedName>
</protein>
<evidence type="ECO:0000256" key="1">
    <source>
        <dbReference type="SAM" id="Phobius"/>
    </source>
</evidence>
<dbReference type="Proteomes" id="UP000654482">
    <property type="component" value="Unassembled WGS sequence"/>
</dbReference>
<dbReference type="GO" id="GO:0004175">
    <property type="term" value="F:endopeptidase activity"/>
    <property type="evidence" value="ECO:0007669"/>
    <property type="project" value="UniProtKB-ARBA"/>
</dbReference>
<feature type="transmembrane region" description="Helical" evidence="1">
    <location>
        <begin position="58"/>
        <end position="78"/>
    </location>
</feature>
<feature type="transmembrane region" description="Helical" evidence="1">
    <location>
        <begin position="218"/>
        <end position="237"/>
    </location>
</feature>
<accession>A0A8J7E0A2</accession>
<keyword evidence="1" id="KW-0472">Membrane</keyword>
<feature type="transmembrane region" description="Helical" evidence="1">
    <location>
        <begin position="18"/>
        <end position="38"/>
    </location>
</feature>
<dbReference type="GO" id="GO:0080120">
    <property type="term" value="P:CAAX-box protein maturation"/>
    <property type="evidence" value="ECO:0007669"/>
    <property type="project" value="UniProtKB-ARBA"/>
</dbReference>
<gene>
    <name evidence="3" type="ORF">IQ249_23850</name>
</gene>
<feature type="domain" description="CAAX prenyl protease 2/Lysostaphin resistance protein A-like" evidence="2">
    <location>
        <begin position="134"/>
        <end position="226"/>
    </location>
</feature>
<evidence type="ECO:0000259" key="2">
    <source>
        <dbReference type="Pfam" id="PF02517"/>
    </source>
</evidence>
<evidence type="ECO:0000313" key="4">
    <source>
        <dbReference type="Proteomes" id="UP000654482"/>
    </source>
</evidence>
<name>A0A8J7E0A2_9CYAN</name>
<comment type="caution">
    <text evidence="3">The sequence shown here is derived from an EMBL/GenBank/DDBJ whole genome shotgun (WGS) entry which is preliminary data.</text>
</comment>
<dbReference type="PANTHER" id="PTHR39430">
    <property type="entry name" value="MEMBRANE-ASSOCIATED PROTEASE-RELATED"/>
    <property type="match status" value="1"/>
</dbReference>
<organism evidence="3 4">
    <name type="scientific">Lusitaniella coriacea LEGE 07157</name>
    <dbReference type="NCBI Taxonomy" id="945747"/>
    <lineage>
        <taxon>Bacteria</taxon>
        <taxon>Bacillati</taxon>
        <taxon>Cyanobacteriota</taxon>
        <taxon>Cyanophyceae</taxon>
        <taxon>Spirulinales</taxon>
        <taxon>Lusitaniellaceae</taxon>
        <taxon>Lusitaniella</taxon>
    </lineage>
</organism>
<feature type="transmembrane region" description="Helical" evidence="1">
    <location>
        <begin position="192"/>
        <end position="211"/>
    </location>
</feature>
<feature type="transmembrane region" description="Helical" evidence="1">
    <location>
        <begin position="90"/>
        <end position="115"/>
    </location>
</feature>
<feature type="transmembrane region" description="Helical" evidence="1">
    <location>
        <begin position="135"/>
        <end position="154"/>
    </location>
</feature>
<dbReference type="Pfam" id="PF02517">
    <property type="entry name" value="Rce1-like"/>
    <property type="match status" value="1"/>
</dbReference>
<dbReference type="EMBL" id="JADEWZ010000068">
    <property type="protein sequence ID" value="MBE9118927.1"/>
    <property type="molecule type" value="Genomic_DNA"/>
</dbReference>
<keyword evidence="3" id="KW-0482">Metalloprotease</keyword>
<keyword evidence="3" id="KW-0645">Protease</keyword>
<dbReference type="RefSeq" id="WP_194032022.1">
    <property type="nucleotide sequence ID" value="NZ_JADEWZ010000068.1"/>
</dbReference>
<keyword evidence="3" id="KW-0378">Hydrolase</keyword>